<protein>
    <submittedName>
        <fullName evidence="5">Helix-turn-helix domain-containing protein</fullName>
    </submittedName>
</protein>
<name>A0AA41Q7M7_9ACTN</name>
<keyword evidence="6" id="KW-1185">Reference proteome</keyword>
<dbReference type="Pfam" id="PF20240">
    <property type="entry name" value="DUF6597"/>
    <property type="match status" value="1"/>
</dbReference>
<evidence type="ECO:0000256" key="3">
    <source>
        <dbReference type="ARBA" id="ARBA00023163"/>
    </source>
</evidence>
<evidence type="ECO:0000256" key="2">
    <source>
        <dbReference type="ARBA" id="ARBA00023125"/>
    </source>
</evidence>
<proteinExistence type="predicted"/>
<dbReference type="GO" id="GO:0043565">
    <property type="term" value="F:sequence-specific DNA binding"/>
    <property type="evidence" value="ECO:0007669"/>
    <property type="project" value="InterPro"/>
</dbReference>
<reference evidence="5" key="1">
    <citation type="submission" date="2022-01" db="EMBL/GenBank/DDBJ databases">
        <title>Genome-Based Taxonomic Classification of the Phylum Actinobacteria.</title>
        <authorList>
            <person name="Gao Y."/>
        </authorList>
    </citation>
    <scope>NUCLEOTIDE SEQUENCE</scope>
    <source>
        <strain evidence="5">KLBMP 8922</strain>
    </source>
</reference>
<dbReference type="PANTHER" id="PTHR46796">
    <property type="entry name" value="HTH-TYPE TRANSCRIPTIONAL ACTIVATOR RHAS-RELATED"/>
    <property type="match status" value="1"/>
</dbReference>
<dbReference type="RefSeq" id="WP_235057857.1">
    <property type="nucleotide sequence ID" value="NZ_JAKFHA010000043.1"/>
</dbReference>
<dbReference type="SMART" id="SM00342">
    <property type="entry name" value="HTH_ARAC"/>
    <property type="match status" value="1"/>
</dbReference>
<comment type="caution">
    <text evidence="5">The sequence shown here is derived from an EMBL/GenBank/DDBJ whole genome shotgun (WGS) entry which is preliminary data.</text>
</comment>
<evidence type="ECO:0000256" key="1">
    <source>
        <dbReference type="ARBA" id="ARBA00023015"/>
    </source>
</evidence>
<dbReference type="InterPro" id="IPR050204">
    <property type="entry name" value="AraC_XylS_family_regulators"/>
</dbReference>
<dbReference type="Gene3D" id="1.10.10.60">
    <property type="entry name" value="Homeodomain-like"/>
    <property type="match status" value="1"/>
</dbReference>
<feature type="domain" description="HTH araC/xylS-type" evidence="4">
    <location>
        <begin position="130"/>
        <end position="226"/>
    </location>
</feature>
<keyword evidence="2" id="KW-0238">DNA-binding</keyword>
<organism evidence="5 6">
    <name type="scientific">Yinghuangia soli</name>
    <dbReference type="NCBI Taxonomy" id="2908204"/>
    <lineage>
        <taxon>Bacteria</taxon>
        <taxon>Bacillati</taxon>
        <taxon>Actinomycetota</taxon>
        <taxon>Actinomycetes</taxon>
        <taxon>Kitasatosporales</taxon>
        <taxon>Streptomycetaceae</taxon>
        <taxon>Yinghuangia</taxon>
    </lineage>
</organism>
<gene>
    <name evidence="5" type="ORF">LZ495_38550</name>
</gene>
<dbReference type="PANTHER" id="PTHR46796:SF15">
    <property type="entry name" value="BLL1074 PROTEIN"/>
    <property type="match status" value="1"/>
</dbReference>
<keyword evidence="3" id="KW-0804">Transcription</keyword>
<dbReference type="PROSITE" id="PS01124">
    <property type="entry name" value="HTH_ARAC_FAMILY_2"/>
    <property type="match status" value="1"/>
</dbReference>
<dbReference type="InterPro" id="IPR018060">
    <property type="entry name" value="HTH_AraC"/>
</dbReference>
<dbReference type="GO" id="GO:0003700">
    <property type="term" value="F:DNA-binding transcription factor activity"/>
    <property type="evidence" value="ECO:0007669"/>
    <property type="project" value="InterPro"/>
</dbReference>
<dbReference type="EMBL" id="JAKFHA010000043">
    <property type="protein sequence ID" value="MCF2533088.1"/>
    <property type="molecule type" value="Genomic_DNA"/>
</dbReference>
<sequence length="226" mass="23737">MYEERRSRVAGAVVWSRRAEPAGAGAARVLPDGCMDLIWMDGGLVVAGPDTVAHLASGQRGADYVGIRFAPGTGPAVLGVPAVELRDRRVPLGDLWPGAAELAERMAEADDPGRLLEEVAAARLREAEPDPVARLVAQGLARGTGVAALAYEVGLSDRQLYRRSVAAFGYGAKTLGRVLRLGRALELARAGRPLAEVAATAGYADQAHLSREVRGLAGVPMGELLR</sequence>
<dbReference type="InterPro" id="IPR046532">
    <property type="entry name" value="DUF6597"/>
</dbReference>
<accession>A0AA41Q7M7</accession>
<dbReference type="Proteomes" id="UP001165378">
    <property type="component" value="Unassembled WGS sequence"/>
</dbReference>
<dbReference type="AlphaFoldDB" id="A0AA41Q7M7"/>
<evidence type="ECO:0000313" key="5">
    <source>
        <dbReference type="EMBL" id="MCF2533088.1"/>
    </source>
</evidence>
<dbReference type="Pfam" id="PF12833">
    <property type="entry name" value="HTH_18"/>
    <property type="match status" value="1"/>
</dbReference>
<evidence type="ECO:0000259" key="4">
    <source>
        <dbReference type="PROSITE" id="PS01124"/>
    </source>
</evidence>
<keyword evidence="1" id="KW-0805">Transcription regulation</keyword>
<evidence type="ECO:0000313" key="6">
    <source>
        <dbReference type="Proteomes" id="UP001165378"/>
    </source>
</evidence>